<dbReference type="GeneID" id="41697443"/>
<protein>
    <submittedName>
        <fullName evidence="1">Uncharacterized protein</fullName>
    </submittedName>
</protein>
<sequence>MIRESIESAYYAYEEAYQIPIYGMFPHEIAPEEPLKVPGYQLQRSSMPFHLEHPSGAAKYECYVFDIELHVFPQNWRDFACSIFDEFCALGSRFSWMTFDQGFDFNLLFSEYFSRNVFAFCFSGKEAVFAESMDQLRTKSWEKRIMAIKERLVV</sequence>
<gene>
    <name evidence="1" type="ORF">TH3_08230</name>
</gene>
<evidence type="ECO:0000313" key="1">
    <source>
        <dbReference type="EMBL" id="AJD51764.1"/>
    </source>
</evidence>
<name>A0AB72UC81_9PROT</name>
<reference evidence="1 2" key="1">
    <citation type="journal article" date="2012" name="J. Bacteriol.">
        <title>Genome sequence of Thalassospira xiamenensis type strain M-5.</title>
        <authorList>
            <person name="Lai Q."/>
            <person name="Shao Z."/>
        </authorList>
    </citation>
    <scope>NUCLEOTIDE SEQUENCE [LARGE SCALE GENOMIC DNA]</scope>
    <source>
        <strain evidence="1 2">M-5</strain>
    </source>
</reference>
<proteinExistence type="predicted"/>
<accession>A0AB72UC81</accession>
<evidence type="ECO:0000313" key="2">
    <source>
        <dbReference type="Proteomes" id="UP000007127"/>
    </source>
</evidence>
<dbReference type="RefSeq" id="WP_139328166.1">
    <property type="nucleotide sequence ID" value="NZ_CP004388.1"/>
</dbReference>
<dbReference type="EMBL" id="CP004388">
    <property type="protein sequence ID" value="AJD51764.1"/>
    <property type="molecule type" value="Genomic_DNA"/>
</dbReference>
<organism evidence="1 2">
    <name type="scientific">Thalassospira xiamenensis M-5 = DSM 17429</name>
    <dbReference type="NCBI Taxonomy" id="1123366"/>
    <lineage>
        <taxon>Bacteria</taxon>
        <taxon>Pseudomonadati</taxon>
        <taxon>Pseudomonadota</taxon>
        <taxon>Alphaproteobacteria</taxon>
        <taxon>Rhodospirillales</taxon>
        <taxon>Thalassospiraceae</taxon>
        <taxon>Thalassospira</taxon>
    </lineage>
</organism>
<dbReference type="Proteomes" id="UP000007127">
    <property type="component" value="Chromosome"/>
</dbReference>
<dbReference type="KEGG" id="txi:TH3_08230"/>
<dbReference type="AlphaFoldDB" id="A0AB72UC81"/>